<sequence length="396" mass="41659">MSNERVCPECGTKLAPDERFCPDCGAEVPVTETPETGKDTPVIGDGARANIMGSVSSTSNRQTNISTSKVDNSSTVHNNTTIVMGKEKAEYCEVCGNPFGEKHARCPKCGKQICFDCRVPGKNRCIECEKKALNEYRLAFQQLFVTTGGDIGVSGRQMMDQKARELDVEKEKKGIEEEISGAFRPAAKAVQPGPVQARPQQQTASTGTFSPAGSKGIGSLTGGSPATPPSSKGPEKGKSKAWVWIVIAAVAAAAVFFAVSGNGDKTESPAPVSTEKTRDVPQDQESQKEEKARTQPEAKPAGTTPAASPAKSGQAAKPAPAAKTDVNYEKGMEAYNSGNGLEALDYFKASGSADAHYMIGVIYENGCGSVGANAMMARKSFKKAADMGSKKAEAKL</sequence>
<feature type="region of interest" description="Disordered" evidence="1">
    <location>
        <begin position="178"/>
        <end position="237"/>
    </location>
</feature>
<dbReference type="AlphaFoldDB" id="A0A9D9I8D0"/>
<accession>A0A9D9I8D0</accession>
<protein>
    <submittedName>
        <fullName evidence="4">Zinc ribbon domain-containing protein</fullName>
    </submittedName>
</protein>
<keyword evidence="2" id="KW-0812">Transmembrane</keyword>
<dbReference type="SUPFAM" id="SSF81901">
    <property type="entry name" value="HCP-like"/>
    <property type="match status" value="1"/>
</dbReference>
<evidence type="ECO:0000313" key="4">
    <source>
        <dbReference type="EMBL" id="MBO8467888.1"/>
    </source>
</evidence>
<dbReference type="Proteomes" id="UP000823660">
    <property type="component" value="Unassembled WGS sequence"/>
</dbReference>
<dbReference type="Gene3D" id="1.25.40.10">
    <property type="entry name" value="Tetratricopeptide repeat domain"/>
    <property type="match status" value="1"/>
</dbReference>
<feature type="region of interest" description="Disordered" evidence="1">
    <location>
        <begin position="263"/>
        <end position="322"/>
    </location>
</feature>
<organism evidence="4 5">
    <name type="scientific">Candidatus Cryptobacteroides faecipullorum</name>
    <dbReference type="NCBI Taxonomy" id="2840764"/>
    <lineage>
        <taxon>Bacteria</taxon>
        <taxon>Pseudomonadati</taxon>
        <taxon>Bacteroidota</taxon>
        <taxon>Bacteroidia</taxon>
        <taxon>Bacteroidales</taxon>
        <taxon>Candidatus Cryptobacteroides</taxon>
    </lineage>
</organism>
<keyword evidence="2" id="KW-0472">Membrane</keyword>
<evidence type="ECO:0000259" key="3">
    <source>
        <dbReference type="Pfam" id="PF13240"/>
    </source>
</evidence>
<evidence type="ECO:0000256" key="1">
    <source>
        <dbReference type="SAM" id="MobiDB-lite"/>
    </source>
</evidence>
<proteinExistence type="predicted"/>
<feature type="compositionally biased region" description="Basic and acidic residues" evidence="1">
    <location>
        <begin position="275"/>
        <end position="296"/>
    </location>
</feature>
<feature type="transmembrane region" description="Helical" evidence="2">
    <location>
        <begin position="241"/>
        <end position="259"/>
    </location>
</feature>
<evidence type="ECO:0000313" key="5">
    <source>
        <dbReference type="Proteomes" id="UP000823660"/>
    </source>
</evidence>
<gene>
    <name evidence="4" type="ORF">IAB99_09045</name>
</gene>
<feature type="domain" description="Zinc-ribbon" evidence="3">
    <location>
        <begin position="7"/>
        <end position="28"/>
    </location>
</feature>
<keyword evidence="2" id="KW-1133">Transmembrane helix</keyword>
<name>A0A9D9I8D0_9BACT</name>
<comment type="caution">
    <text evidence="4">The sequence shown here is derived from an EMBL/GenBank/DDBJ whole genome shotgun (WGS) entry which is preliminary data.</text>
</comment>
<reference evidence="4" key="2">
    <citation type="journal article" date="2021" name="PeerJ">
        <title>Extensive microbial diversity within the chicken gut microbiome revealed by metagenomics and culture.</title>
        <authorList>
            <person name="Gilroy R."/>
            <person name="Ravi A."/>
            <person name="Getino M."/>
            <person name="Pursley I."/>
            <person name="Horton D.L."/>
            <person name="Alikhan N.F."/>
            <person name="Baker D."/>
            <person name="Gharbi K."/>
            <person name="Hall N."/>
            <person name="Watson M."/>
            <person name="Adriaenssens E.M."/>
            <person name="Foster-Nyarko E."/>
            <person name="Jarju S."/>
            <person name="Secka A."/>
            <person name="Antonio M."/>
            <person name="Oren A."/>
            <person name="Chaudhuri R.R."/>
            <person name="La Ragione R."/>
            <person name="Hildebrand F."/>
            <person name="Pallen M.J."/>
        </authorList>
    </citation>
    <scope>NUCLEOTIDE SEQUENCE</scope>
    <source>
        <strain evidence="4">B1-15692</strain>
    </source>
</reference>
<dbReference type="InterPro" id="IPR026870">
    <property type="entry name" value="Zinc_ribbon_dom"/>
</dbReference>
<dbReference type="Pfam" id="PF13240">
    <property type="entry name" value="Zn_Ribbon_1"/>
    <property type="match status" value="1"/>
</dbReference>
<feature type="compositionally biased region" description="Polar residues" evidence="1">
    <location>
        <begin position="198"/>
        <end position="211"/>
    </location>
</feature>
<dbReference type="InterPro" id="IPR011990">
    <property type="entry name" value="TPR-like_helical_dom_sf"/>
</dbReference>
<reference evidence="4" key="1">
    <citation type="submission" date="2020-10" db="EMBL/GenBank/DDBJ databases">
        <authorList>
            <person name="Gilroy R."/>
        </authorList>
    </citation>
    <scope>NUCLEOTIDE SEQUENCE</scope>
    <source>
        <strain evidence="4">B1-15692</strain>
    </source>
</reference>
<evidence type="ECO:0000256" key="2">
    <source>
        <dbReference type="SAM" id="Phobius"/>
    </source>
</evidence>
<dbReference type="EMBL" id="JADIMH010000062">
    <property type="protein sequence ID" value="MBO8467888.1"/>
    <property type="molecule type" value="Genomic_DNA"/>
</dbReference>